<dbReference type="AlphaFoldDB" id="A0A5K7ZCQ6"/>
<evidence type="ECO:0000313" key="1">
    <source>
        <dbReference type="EMBL" id="BBO77513.1"/>
    </source>
</evidence>
<gene>
    <name evidence="1" type="ORF">DSCW_49300</name>
</gene>
<keyword evidence="2" id="KW-1185">Reference proteome</keyword>
<dbReference type="Proteomes" id="UP000427769">
    <property type="component" value="Chromosome"/>
</dbReference>
<accession>A0A5K7ZCQ6</accession>
<organism evidence="1 2">
    <name type="scientific">Desulfosarcina widdelii</name>
    <dbReference type="NCBI Taxonomy" id="947919"/>
    <lineage>
        <taxon>Bacteria</taxon>
        <taxon>Pseudomonadati</taxon>
        <taxon>Thermodesulfobacteriota</taxon>
        <taxon>Desulfobacteria</taxon>
        <taxon>Desulfobacterales</taxon>
        <taxon>Desulfosarcinaceae</taxon>
        <taxon>Desulfosarcina</taxon>
    </lineage>
</organism>
<dbReference type="EMBL" id="AP021875">
    <property type="protein sequence ID" value="BBO77513.1"/>
    <property type="molecule type" value="Genomic_DNA"/>
</dbReference>
<reference evidence="1 2" key="1">
    <citation type="submission" date="2019-11" db="EMBL/GenBank/DDBJ databases">
        <title>Comparative genomics of hydrocarbon-degrading Desulfosarcina strains.</title>
        <authorList>
            <person name="Watanabe M."/>
            <person name="Kojima H."/>
            <person name="Fukui M."/>
        </authorList>
    </citation>
    <scope>NUCLEOTIDE SEQUENCE [LARGE SCALE GENOMIC DNA]</scope>
    <source>
        <strain evidence="1 2">PP31</strain>
    </source>
</reference>
<sequence length="79" mass="9193">MGEKRRIEKIVSGWDLPGFGGNWWDVSRFSLYGRFNEWVEINQPIPGYKAPEISESKAYRLWSESPFCIPNACLKIGHF</sequence>
<name>A0A5K7ZCQ6_9BACT</name>
<protein>
    <submittedName>
        <fullName evidence="1">Uncharacterized protein</fullName>
    </submittedName>
</protein>
<dbReference type="KEGG" id="dwd:DSCW_49300"/>
<evidence type="ECO:0000313" key="2">
    <source>
        <dbReference type="Proteomes" id="UP000427769"/>
    </source>
</evidence>
<proteinExistence type="predicted"/>